<dbReference type="GO" id="GO:0005886">
    <property type="term" value="C:plasma membrane"/>
    <property type="evidence" value="ECO:0007669"/>
    <property type="project" value="UniProtKB-SubCell"/>
</dbReference>
<dbReference type="EMBL" id="FNBT01000009">
    <property type="protein sequence ID" value="SDG00150.1"/>
    <property type="molecule type" value="Genomic_DNA"/>
</dbReference>
<organism evidence="11 12">
    <name type="scientific">Blastococcus aurantiacus</name>
    <dbReference type="NCBI Taxonomy" id="1550231"/>
    <lineage>
        <taxon>Bacteria</taxon>
        <taxon>Bacillati</taxon>
        <taxon>Actinomycetota</taxon>
        <taxon>Actinomycetes</taxon>
        <taxon>Geodermatophilales</taxon>
        <taxon>Geodermatophilaceae</taxon>
        <taxon>Blastococcus</taxon>
    </lineage>
</organism>
<keyword evidence="6 10" id="KW-0407">Ion channel</keyword>
<protein>
    <recommendedName>
        <fullName evidence="10">Fluoride-specific ion channel FluC</fullName>
    </recommendedName>
</protein>
<comment type="similarity">
    <text evidence="7 10">Belongs to the fluoride channel Fluc/FEX (TC 1.A.43) family.</text>
</comment>
<evidence type="ECO:0000256" key="1">
    <source>
        <dbReference type="ARBA" id="ARBA00004651"/>
    </source>
</evidence>
<dbReference type="InterPro" id="IPR003691">
    <property type="entry name" value="FluC"/>
</dbReference>
<comment type="activity regulation">
    <text evidence="10">Na(+) is not transported, but it plays an essential structural role and its presence is essential for fluoride channel function.</text>
</comment>
<keyword evidence="4 10" id="KW-1133">Transmembrane helix</keyword>
<comment type="function">
    <text evidence="9 10">Fluoride-specific ion channel. Important for reducing fluoride concentration in the cell, thus reducing its toxicity.</text>
</comment>
<dbReference type="PANTHER" id="PTHR28259">
    <property type="entry name" value="FLUORIDE EXPORT PROTEIN 1-RELATED"/>
    <property type="match status" value="1"/>
</dbReference>
<dbReference type="GO" id="GO:0046872">
    <property type="term" value="F:metal ion binding"/>
    <property type="evidence" value="ECO:0007669"/>
    <property type="project" value="UniProtKB-KW"/>
</dbReference>
<dbReference type="PANTHER" id="PTHR28259:SF1">
    <property type="entry name" value="FLUORIDE EXPORT PROTEIN 1-RELATED"/>
    <property type="match status" value="1"/>
</dbReference>
<dbReference type="AlphaFoldDB" id="A0A1G7QR74"/>
<evidence type="ECO:0000256" key="5">
    <source>
        <dbReference type="ARBA" id="ARBA00023136"/>
    </source>
</evidence>
<sequence length="141" mass="14144">MLPDVADGGQGAVVSGYVAAALGGALGALARWGVAEALPRDTGGWPWATLLVNVLGCLVLGLLIGRVFQRSPDPSWLRPFLGTGVLGGFTTYSAFAVETVQLAEAGRAGTAAAYVLASVIAGVLATALGLRAGRSAREPAP</sequence>
<evidence type="ECO:0000256" key="3">
    <source>
        <dbReference type="ARBA" id="ARBA00022692"/>
    </source>
</evidence>
<proteinExistence type="inferred from homology"/>
<evidence type="ECO:0000313" key="12">
    <source>
        <dbReference type="Proteomes" id="UP000199406"/>
    </source>
</evidence>
<feature type="binding site" evidence="10">
    <location>
        <position position="90"/>
    </location>
    <ligand>
        <name>Na(+)</name>
        <dbReference type="ChEBI" id="CHEBI:29101"/>
        <note>structural</note>
    </ligand>
</feature>
<keyword evidence="10" id="KW-0813">Transport</keyword>
<reference evidence="12" key="1">
    <citation type="submission" date="2016-10" db="EMBL/GenBank/DDBJ databases">
        <authorList>
            <person name="Varghese N."/>
            <person name="Submissions S."/>
        </authorList>
    </citation>
    <scope>NUCLEOTIDE SEQUENCE [LARGE SCALE GENOMIC DNA]</scope>
    <source>
        <strain evidence="12">DSM 44268</strain>
    </source>
</reference>
<feature type="transmembrane region" description="Helical" evidence="10">
    <location>
        <begin position="44"/>
        <end position="64"/>
    </location>
</feature>
<comment type="subcellular location">
    <subcellularLocation>
        <location evidence="1 10">Cell membrane</location>
        <topology evidence="1 10">Multi-pass membrane protein</topology>
    </subcellularLocation>
</comment>
<feature type="binding site" evidence="10">
    <location>
        <position position="87"/>
    </location>
    <ligand>
        <name>Na(+)</name>
        <dbReference type="ChEBI" id="CHEBI:29101"/>
        <note>structural</note>
    </ligand>
</feature>
<keyword evidence="12" id="KW-1185">Reference proteome</keyword>
<keyword evidence="10" id="KW-0915">Sodium</keyword>
<dbReference type="STRING" id="1550231.SAMN05660662_4118"/>
<evidence type="ECO:0000256" key="4">
    <source>
        <dbReference type="ARBA" id="ARBA00022989"/>
    </source>
</evidence>
<evidence type="ECO:0000256" key="10">
    <source>
        <dbReference type="HAMAP-Rule" id="MF_00454"/>
    </source>
</evidence>
<feature type="transmembrane region" description="Helical" evidence="10">
    <location>
        <begin position="76"/>
        <end position="97"/>
    </location>
</feature>
<dbReference type="Pfam" id="PF02537">
    <property type="entry name" value="CRCB"/>
    <property type="match status" value="1"/>
</dbReference>
<evidence type="ECO:0000313" key="11">
    <source>
        <dbReference type="EMBL" id="SDG00150.1"/>
    </source>
</evidence>
<evidence type="ECO:0000256" key="2">
    <source>
        <dbReference type="ARBA" id="ARBA00022475"/>
    </source>
</evidence>
<dbReference type="Proteomes" id="UP000199406">
    <property type="component" value="Unassembled WGS sequence"/>
</dbReference>
<keyword evidence="10" id="KW-0479">Metal-binding</keyword>
<dbReference type="GO" id="GO:0062054">
    <property type="term" value="F:fluoride channel activity"/>
    <property type="evidence" value="ECO:0007669"/>
    <property type="project" value="UniProtKB-UniRule"/>
</dbReference>
<feature type="transmembrane region" description="Helical" evidence="10">
    <location>
        <begin position="109"/>
        <end position="130"/>
    </location>
</feature>
<evidence type="ECO:0000256" key="6">
    <source>
        <dbReference type="ARBA" id="ARBA00023303"/>
    </source>
</evidence>
<dbReference type="GO" id="GO:0140114">
    <property type="term" value="P:cellular detoxification of fluoride"/>
    <property type="evidence" value="ECO:0007669"/>
    <property type="project" value="UniProtKB-UniRule"/>
</dbReference>
<dbReference type="NCBIfam" id="TIGR00494">
    <property type="entry name" value="crcB"/>
    <property type="match status" value="1"/>
</dbReference>
<gene>
    <name evidence="10" type="primary">fluC</name>
    <name evidence="10" type="synonym">crcB</name>
    <name evidence="11" type="ORF">SAMN05660662_4118</name>
</gene>
<evidence type="ECO:0000256" key="7">
    <source>
        <dbReference type="ARBA" id="ARBA00035120"/>
    </source>
</evidence>
<keyword evidence="5 10" id="KW-0472">Membrane</keyword>
<accession>A0A1G7QR74</accession>
<name>A0A1G7QR74_9ACTN</name>
<keyword evidence="10" id="KW-0406">Ion transport</keyword>
<evidence type="ECO:0000256" key="9">
    <source>
        <dbReference type="ARBA" id="ARBA00049940"/>
    </source>
</evidence>
<feature type="transmembrane region" description="Helical" evidence="10">
    <location>
        <begin position="12"/>
        <end position="32"/>
    </location>
</feature>
<comment type="catalytic activity">
    <reaction evidence="8">
        <text>fluoride(in) = fluoride(out)</text>
        <dbReference type="Rhea" id="RHEA:76159"/>
        <dbReference type="ChEBI" id="CHEBI:17051"/>
    </reaction>
    <physiologicalReaction direction="left-to-right" evidence="8">
        <dbReference type="Rhea" id="RHEA:76160"/>
    </physiologicalReaction>
</comment>
<evidence type="ECO:0000256" key="8">
    <source>
        <dbReference type="ARBA" id="ARBA00035585"/>
    </source>
</evidence>
<dbReference type="HAMAP" id="MF_00454">
    <property type="entry name" value="FluC"/>
    <property type="match status" value="1"/>
</dbReference>
<keyword evidence="2 10" id="KW-1003">Cell membrane</keyword>
<keyword evidence="3 10" id="KW-0812">Transmembrane</keyword>
<dbReference type="RefSeq" id="WP_091770775.1">
    <property type="nucleotide sequence ID" value="NZ_FNBT01000009.1"/>
</dbReference>